<feature type="transmembrane region" description="Helical" evidence="1">
    <location>
        <begin position="12"/>
        <end position="34"/>
    </location>
</feature>
<evidence type="ECO:0000313" key="2">
    <source>
        <dbReference type="EMBL" id="QJA98319.1"/>
    </source>
</evidence>
<proteinExistence type="predicted"/>
<accession>A0A6M3LWB8</accession>
<gene>
    <name evidence="2" type="ORF">MM171A01923_0005</name>
</gene>
<dbReference type="EMBL" id="MT143571">
    <property type="protein sequence ID" value="QJA98319.1"/>
    <property type="molecule type" value="Genomic_DNA"/>
</dbReference>
<dbReference type="AlphaFoldDB" id="A0A6M3LWB8"/>
<reference evidence="2" key="1">
    <citation type="submission" date="2020-03" db="EMBL/GenBank/DDBJ databases">
        <title>The deep terrestrial virosphere.</title>
        <authorList>
            <person name="Holmfeldt K."/>
            <person name="Nilsson E."/>
            <person name="Simone D."/>
            <person name="Lopez-Fernandez M."/>
            <person name="Wu X."/>
            <person name="de Brujin I."/>
            <person name="Lundin D."/>
            <person name="Andersson A."/>
            <person name="Bertilsson S."/>
            <person name="Dopson M."/>
        </authorList>
    </citation>
    <scope>NUCLEOTIDE SEQUENCE</scope>
    <source>
        <strain evidence="2">MM171A01923</strain>
    </source>
</reference>
<keyword evidence="1" id="KW-0472">Membrane</keyword>
<sequence length="99" mass="10826">MKKLFKNKEGYSNLVPMVLAVVITFAILFIIAYVNGTIHQELTDTYGDTATASPAADAISTMNNTSRNWDSAIDIVQVVIIITILAAAIGAIFLFTRFR</sequence>
<organism evidence="2">
    <name type="scientific">viral metagenome</name>
    <dbReference type="NCBI Taxonomy" id="1070528"/>
    <lineage>
        <taxon>unclassified sequences</taxon>
        <taxon>metagenomes</taxon>
        <taxon>organismal metagenomes</taxon>
    </lineage>
</organism>
<keyword evidence="1" id="KW-0812">Transmembrane</keyword>
<name>A0A6M3LWB8_9ZZZZ</name>
<evidence type="ECO:0000256" key="1">
    <source>
        <dbReference type="SAM" id="Phobius"/>
    </source>
</evidence>
<keyword evidence="1" id="KW-1133">Transmembrane helix</keyword>
<feature type="transmembrane region" description="Helical" evidence="1">
    <location>
        <begin position="75"/>
        <end position="95"/>
    </location>
</feature>
<protein>
    <submittedName>
        <fullName evidence="2">Uncharacterized protein</fullName>
    </submittedName>
</protein>